<keyword evidence="1" id="KW-0677">Repeat</keyword>
<evidence type="ECO:0000313" key="4">
    <source>
        <dbReference type="EMBL" id="KAK6191742.1"/>
    </source>
</evidence>
<dbReference type="AlphaFoldDB" id="A0AAN8KAI2"/>
<keyword evidence="5" id="KW-1185">Reference proteome</keyword>
<proteinExistence type="predicted"/>
<name>A0AAN8KAI2_PATCE</name>
<reference evidence="4 5" key="1">
    <citation type="submission" date="2024-01" db="EMBL/GenBank/DDBJ databases">
        <title>The genome of the rayed Mediterranean limpet Patella caerulea (Linnaeus, 1758).</title>
        <authorList>
            <person name="Anh-Thu Weber A."/>
            <person name="Halstead-Nussloch G."/>
        </authorList>
    </citation>
    <scope>NUCLEOTIDE SEQUENCE [LARGE SCALE GENOMIC DNA]</scope>
    <source>
        <strain evidence="4">AATW-2023a</strain>
        <tissue evidence="4">Whole specimen</tissue>
    </source>
</reference>
<evidence type="ECO:0000313" key="5">
    <source>
        <dbReference type="Proteomes" id="UP001347796"/>
    </source>
</evidence>
<dbReference type="PANTHER" id="PTHR19316:SF18">
    <property type="entry name" value="HSP70-BINDING PROTEIN 1"/>
    <property type="match status" value="1"/>
</dbReference>
<dbReference type="PANTHER" id="PTHR19316">
    <property type="entry name" value="PROTEIN FOLDING REGULATOR"/>
    <property type="match status" value="1"/>
</dbReference>
<dbReference type="Proteomes" id="UP001347796">
    <property type="component" value="Unassembled WGS sequence"/>
</dbReference>
<dbReference type="InterPro" id="IPR013918">
    <property type="entry name" value="Nucleotide_exch_fac_Fes1"/>
</dbReference>
<sequence>MASSGDGGNNRDHGEPRMPKDMKGLLRLCAEVSDPNNENKTGQEVVTNLDPEKQEFLENALSDLTVNPVQRMKECIHLIKTTPDTDDGIENKLQALEELLEWCGHIDFAIDFHKIGGFEVFSSLLNHEDAELRWTCLELVADLVQNNPYCQKAVLENNILPVLLESLDKDQNSTVKTKALYALSCLCRDNEDGQKLFTEQDGFSVLMRAMQTDVEKLKIKASFMLNSMCTSHPSYKDILCDIGMVEQFIGLITPEHGPLQEHVMNALLTLITDHDRAKDIAQQPQLNLHDILKERLTVLQDKPEYQEEKEYAERILKLIGSNDGRSGNQDVLR</sequence>
<dbReference type="InterPro" id="IPR011989">
    <property type="entry name" value="ARM-like"/>
</dbReference>
<feature type="compositionally biased region" description="Basic and acidic residues" evidence="2">
    <location>
        <begin position="9"/>
        <end position="21"/>
    </location>
</feature>
<dbReference type="GO" id="GO:0000774">
    <property type="term" value="F:adenyl-nucleotide exchange factor activity"/>
    <property type="evidence" value="ECO:0007669"/>
    <property type="project" value="TreeGrafter"/>
</dbReference>
<evidence type="ECO:0000259" key="3">
    <source>
        <dbReference type="Pfam" id="PF08609"/>
    </source>
</evidence>
<dbReference type="InterPro" id="IPR050693">
    <property type="entry name" value="Hsp70_NEF-Inhibitors"/>
</dbReference>
<feature type="domain" description="Nucleotide exchange factor Fes1" evidence="3">
    <location>
        <begin position="23"/>
        <end position="109"/>
    </location>
</feature>
<accession>A0AAN8KAI2</accession>
<comment type="caution">
    <text evidence="4">The sequence shown here is derived from an EMBL/GenBank/DDBJ whole genome shotgun (WGS) entry which is preliminary data.</text>
</comment>
<dbReference type="InterPro" id="IPR016024">
    <property type="entry name" value="ARM-type_fold"/>
</dbReference>
<organism evidence="4 5">
    <name type="scientific">Patella caerulea</name>
    <name type="common">Rayed Mediterranean limpet</name>
    <dbReference type="NCBI Taxonomy" id="87958"/>
    <lineage>
        <taxon>Eukaryota</taxon>
        <taxon>Metazoa</taxon>
        <taxon>Spiralia</taxon>
        <taxon>Lophotrochozoa</taxon>
        <taxon>Mollusca</taxon>
        <taxon>Gastropoda</taxon>
        <taxon>Patellogastropoda</taxon>
        <taxon>Patelloidea</taxon>
        <taxon>Patellidae</taxon>
        <taxon>Patella</taxon>
    </lineage>
</organism>
<evidence type="ECO:0000256" key="1">
    <source>
        <dbReference type="ARBA" id="ARBA00022737"/>
    </source>
</evidence>
<feature type="region of interest" description="Disordered" evidence="2">
    <location>
        <begin position="1"/>
        <end position="21"/>
    </location>
</feature>
<evidence type="ECO:0000256" key="2">
    <source>
        <dbReference type="SAM" id="MobiDB-lite"/>
    </source>
</evidence>
<protein>
    <recommendedName>
        <fullName evidence="3">Nucleotide exchange factor Fes1 domain-containing protein</fullName>
    </recommendedName>
</protein>
<dbReference type="SUPFAM" id="SSF48371">
    <property type="entry name" value="ARM repeat"/>
    <property type="match status" value="1"/>
</dbReference>
<dbReference type="Pfam" id="PF08609">
    <property type="entry name" value="Fes1"/>
    <property type="match status" value="1"/>
</dbReference>
<dbReference type="Gene3D" id="1.25.10.10">
    <property type="entry name" value="Leucine-rich Repeat Variant"/>
    <property type="match status" value="1"/>
</dbReference>
<dbReference type="EMBL" id="JAZGQO010000002">
    <property type="protein sequence ID" value="KAK6191742.1"/>
    <property type="molecule type" value="Genomic_DNA"/>
</dbReference>
<gene>
    <name evidence="4" type="ORF">SNE40_003347</name>
</gene>
<dbReference type="GO" id="GO:0005783">
    <property type="term" value="C:endoplasmic reticulum"/>
    <property type="evidence" value="ECO:0007669"/>
    <property type="project" value="TreeGrafter"/>
</dbReference>